<dbReference type="AlphaFoldDB" id="E9G3N7"/>
<feature type="compositionally biased region" description="Polar residues" evidence="1">
    <location>
        <begin position="322"/>
        <end position="340"/>
    </location>
</feature>
<feature type="region of interest" description="Disordered" evidence="1">
    <location>
        <begin position="783"/>
        <end position="802"/>
    </location>
</feature>
<accession>E9G3N7</accession>
<organism evidence="3 4">
    <name type="scientific">Daphnia pulex</name>
    <name type="common">Water flea</name>
    <dbReference type="NCBI Taxonomy" id="6669"/>
    <lineage>
        <taxon>Eukaryota</taxon>
        <taxon>Metazoa</taxon>
        <taxon>Ecdysozoa</taxon>
        <taxon>Arthropoda</taxon>
        <taxon>Crustacea</taxon>
        <taxon>Branchiopoda</taxon>
        <taxon>Diplostraca</taxon>
        <taxon>Cladocera</taxon>
        <taxon>Anomopoda</taxon>
        <taxon>Daphniidae</taxon>
        <taxon>Daphnia</taxon>
    </lineage>
</organism>
<dbReference type="Proteomes" id="UP000000305">
    <property type="component" value="Unassembled WGS sequence"/>
</dbReference>
<dbReference type="InParanoid" id="E9G3N7"/>
<reference evidence="3 4" key="1">
    <citation type="journal article" date="2011" name="Science">
        <title>The ecoresponsive genome of Daphnia pulex.</title>
        <authorList>
            <person name="Colbourne J.K."/>
            <person name="Pfrender M.E."/>
            <person name="Gilbert D."/>
            <person name="Thomas W.K."/>
            <person name="Tucker A."/>
            <person name="Oakley T.H."/>
            <person name="Tokishita S."/>
            <person name="Aerts A."/>
            <person name="Arnold G.J."/>
            <person name="Basu M.K."/>
            <person name="Bauer D.J."/>
            <person name="Caceres C.E."/>
            <person name="Carmel L."/>
            <person name="Casola C."/>
            <person name="Choi J.H."/>
            <person name="Detter J.C."/>
            <person name="Dong Q."/>
            <person name="Dusheyko S."/>
            <person name="Eads B.D."/>
            <person name="Frohlich T."/>
            <person name="Geiler-Samerotte K.A."/>
            <person name="Gerlach D."/>
            <person name="Hatcher P."/>
            <person name="Jogdeo S."/>
            <person name="Krijgsveld J."/>
            <person name="Kriventseva E.V."/>
            <person name="Kultz D."/>
            <person name="Laforsch C."/>
            <person name="Lindquist E."/>
            <person name="Lopez J."/>
            <person name="Manak J.R."/>
            <person name="Muller J."/>
            <person name="Pangilinan J."/>
            <person name="Patwardhan R.P."/>
            <person name="Pitluck S."/>
            <person name="Pritham E.J."/>
            <person name="Rechtsteiner A."/>
            <person name="Rho M."/>
            <person name="Rogozin I.B."/>
            <person name="Sakarya O."/>
            <person name="Salamov A."/>
            <person name="Schaack S."/>
            <person name="Shapiro H."/>
            <person name="Shiga Y."/>
            <person name="Skalitzky C."/>
            <person name="Smith Z."/>
            <person name="Souvorov A."/>
            <person name="Sung W."/>
            <person name="Tang Z."/>
            <person name="Tsuchiya D."/>
            <person name="Tu H."/>
            <person name="Vos H."/>
            <person name="Wang M."/>
            <person name="Wolf Y.I."/>
            <person name="Yamagata H."/>
            <person name="Yamada T."/>
            <person name="Ye Y."/>
            <person name="Shaw J.R."/>
            <person name="Andrews J."/>
            <person name="Crease T.J."/>
            <person name="Tang H."/>
            <person name="Lucas S.M."/>
            <person name="Robertson H.M."/>
            <person name="Bork P."/>
            <person name="Koonin E.V."/>
            <person name="Zdobnov E.M."/>
            <person name="Grigoriev I.V."/>
            <person name="Lynch M."/>
            <person name="Boore J.L."/>
        </authorList>
    </citation>
    <scope>NUCLEOTIDE SEQUENCE [LARGE SCALE GENOMIC DNA]</scope>
</reference>
<evidence type="ECO:0000313" key="4">
    <source>
        <dbReference type="Proteomes" id="UP000000305"/>
    </source>
</evidence>
<evidence type="ECO:0000256" key="2">
    <source>
        <dbReference type="SAM" id="Phobius"/>
    </source>
</evidence>
<protein>
    <submittedName>
        <fullName evidence="3">Uncharacterized protein</fullName>
    </submittedName>
</protein>
<feature type="region of interest" description="Disordered" evidence="1">
    <location>
        <begin position="544"/>
        <end position="602"/>
    </location>
</feature>
<feature type="compositionally biased region" description="Acidic residues" evidence="1">
    <location>
        <begin position="252"/>
        <end position="269"/>
    </location>
</feature>
<feature type="region of interest" description="Disordered" evidence="1">
    <location>
        <begin position="320"/>
        <end position="524"/>
    </location>
</feature>
<feature type="region of interest" description="Disordered" evidence="1">
    <location>
        <begin position="709"/>
        <end position="770"/>
    </location>
</feature>
<sequence length="980" mass="109803">MKIGGISEREVAIVDSLDSITTITTTNSDEDDGSSDCSSSDIGSSYISDQDEEPISIVTNIRPSPAFHPEDEEEEEEAEIEEKSPAGGRIAKDTGCCLYSAITAIFVMVVLIGIVLIVTGPVLGLSFPPLFRANTPVILPPMEHNYLTANFSDEIPAVDEDVLHSNDNPEADYAEQYDPGDGINNQTADSFEYVDYLEDQPQANLTDFLAATLNNSAGIFNESVIEDLANLSPEALRTKYVAYVPIPLKIEDDEEEQSDYQEEDVEDASVNDRSDNHYNQEDDTYYEEEMATPRSSSAVRRKRPTIEKVLLPIVMVPESSHVGEQQRTQTSQGSDSWRSSEYSEDRSSNPPRRFDGEQMEIRVDNEEDLTSSPSLRIPGLNFPRRGNNRPDHDRRRRPGIDYRMFGSPPHPNNRRNKRPNRFRDRDRERFRPRDDFGRTTSLHPHRVLPPPNRSRSRNKINRQREVEGREGNPALYIRPPPRPRPRETQQPIRQRVQRPPSVPESWVNRQRTIDPPVTSTKRPAYSYPRDAMSIQDIISYMTSMSHSNEKTTKKPNLTPTGPDHRTAVWTNSPDYYSNNQRVGQSYPSILPPPPSMGISSRAHDSLPIESHTRGVSSPGSNPYSFKLDVYPIRDSLLGGGSSSGSSSSSNYVPPGPSYKQQSVLPPPSYRYRPTSSYYESRQPSGDSSGSLSGIDYSYKIAYRQSDRDNWSYSSYSSSSADPYNYRRRPQQHGSGSQEQYRYRDNDDDADMPLPLAYRPRRPEATTPKPKLVVHLNVFNQKGDRNRYADERRDSQEAEDDYYSPSDIYRAVLRNNAAKTTHDHEGGDDSLMLSGQSRIDTFSQHQMDQNGGDSSSGSSSSSSISNSYDNHNMAASSPADHYYRSMGTRRSSSSSSPAATNAANNYRISHQSRNFYPAIDDDLPEPLPMPMAAQQSAEESADSELSGCLTSYSGGVNCTQRSVIPSADRINNTQTAPLVIS</sequence>
<dbReference type="HOGENOM" id="CLU_303707_0_0_1"/>
<feature type="compositionally biased region" description="Basic and acidic residues" evidence="1">
    <location>
        <begin position="341"/>
        <end position="364"/>
    </location>
</feature>
<feature type="compositionally biased region" description="Low complexity" evidence="1">
    <location>
        <begin position="669"/>
        <end position="692"/>
    </location>
</feature>
<feature type="compositionally biased region" description="Polar residues" evidence="1">
    <location>
        <begin position="568"/>
        <end position="587"/>
    </location>
</feature>
<feature type="compositionally biased region" description="Low complexity" evidence="1">
    <location>
        <begin position="35"/>
        <end position="48"/>
    </location>
</feature>
<keyword evidence="2" id="KW-0812">Transmembrane</keyword>
<dbReference type="EMBL" id="GL732531">
    <property type="protein sequence ID" value="EFX85950.1"/>
    <property type="molecule type" value="Genomic_DNA"/>
</dbReference>
<feature type="compositionally biased region" description="Polar residues" evidence="1">
    <location>
        <begin position="843"/>
        <end position="852"/>
    </location>
</feature>
<feature type="compositionally biased region" description="Low complexity" evidence="1">
    <location>
        <begin position="488"/>
        <end position="499"/>
    </location>
</feature>
<evidence type="ECO:0000313" key="3">
    <source>
        <dbReference type="EMBL" id="EFX85950.1"/>
    </source>
</evidence>
<keyword evidence="2" id="KW-0472">Membrane</keyword>
<feature type="transmembrane region" description="Helical" evidence="2">
    <location>
        <begin position="98"/>
        <end position="123"/>
    </location>
</feature>
<keyword evidence="4" id="KW-1185">Reference proteome</keyword>
<feature type="region of interest" description="Disordered" evidence="1">
    <location>
        <begin position="843"/>
        <end position="875"/>
    </location>
</feature>
<feature type="compositionally biased region" description="Acidic residues" evidence="1">
    <location>
        <begin position="70"/>
        <end position="80"/>
    </location>
</feature>
<proteinExistence type="predicted"/>
<feature type="compositionally biased region" description="Acidic residues" evidence="1">
    <location>
        <begin position="281"/>
        <end position="290"/>
    </location>
</feature>
<feature type="region of interest" description="Disordered" evidence="1">
    <location>
        <begin position="23"/>
        <end position="87"/>
    </location>
</feature>
<feature type="compositionally biased region" description="Basic and acidic residues" evidence="1">
    <location>
        <begin position="421"/>
        <end position="437"/>
    </location>
</feature>
<evidence type="ECO:0000256" key="1">
    <source>
        <dbReference type="SAM" id="MobiDB-lite"/>
    </source>
</evidence>
<dbReference type="KEGG" id="dpx:DAPPUDRAFT_98434"/>
<feature type="region of interest" description="Disordered" evidence="1">
    <location>
        <begin position="638"/>
        <end position="692"/>
    </location>
</feature>
<name>E9G3N7_DAPPU</name>
<feature type="compositionally biased region" description="Low complexity" evidence="1">
    <location>
        <begin position="854"/>
        <end position="866"/>
    </location>
</feature>
<keyword evidence="2" id="KW-1133">Transmembrane helix</keyword>
<gene>
    <name evidence="3" type="ORF">DAPPUDRAFT_98434</name>
</gene>
<feature type="compositionally biased region" description="Basic and acidic residues" evidence="1">
    <location>
        <begin position="783"/>
        <end position="795"/>
    </location>
</feature>
<feature type="region of interest" description="Disordered" evidence="1">
    <location>
        <begin position="252"/>
        <end position="303"/>
    </location>
</feature>
<feature type="compositionally biased region" description="Basic and acidic residues" evidence="1">
    <location>
        <begin position="270"/>
        <end position="280"/>
    </location>
</feature>
<dbReference type="OrthoDB" id="6366012at2759"/>